<comment type="function">
    <text evidence="1">Removes C-terminal D-alanyl residues from sugar-peptide cell wall precursors.</text>
</comment>
<feature type="domain" description="Peptidase S11 D-Ala-D-Ala carboxypeptidase A C-terminal" evidence="17">
    <location>
        <begin position="317"/>
        <end position="425"/>
    </location>
</feature>
<organism evidence="18 19">
    <name type="scientific">Scopulibacillus darangshiensis</name>
    <dbReference type="NCBI Taxonomy" id="442528"/>
    <lineage>
        <taxon>Bacteria</taxon>
        <taxon>Bacillati</taxon>
        <taxon>Bacillota</taxon>
        <taxon>Bacilli</taxon>
        <taxon>Bacillales</taxon>
        <taxon>Sporolactobacillaceae</taxon>
        <taxon>Scopulibacillus</taxon>
    </lineage>
</organism>
<feature type="chain" id="PRO_5020525897" description="serine-type D-Ala-D-Ala carboxypeptidase" evidence="16">
    <location>
        <begin position="37"/>
        <end position="455"/>
    </location>
</feature>
<evidence type="ECO:0000256" key="12">
    <source>
        <dbReference type="ARBA" id="ARBA00034000"/>
    </source>
</evidence>
<evidence type="ECO:0000256" key="13">
    <source>
        <dbReference type="PIRSR" id="PIRSR618044-1"/>
    </source>
</evidence>
<comment type="pathway">
    <text evidence="2">Cell wall biogenesis; peptidoglycan biosynthesis.</text>
</comment>
<dbReference type="InterPro" id="IPR037167">
    <property type="entry name" value="Peptidase_S11_C_sf"/>
</dbReference>
<dbReference type="InterPro" id="IPR001967">
    <property type="entry name" value="Peptidase_S11_N"/>
</dbReference>
<evidence type="ECO:0000256" key="1">
    <source>
        <dbReference type="ARBA" id="ARBA00003217"/>
    </source>
</evidence>
<reference evidence="18 19" key="1">
    <citation type="submission" date="2019-03" db="EMBL/GenBank/DDBJ databases">
        <title>Genomic Encyclopedia of Type Strains, Phase IV (KMG-IV): sequencing the most valuable type-strain genomes for metagenomic binning, comparative biology and taxonomic classification.</title>
        <authorList>
            <person name="Goeker M."/>
        </authorList>
    </citation>
    <scope>NUCLEOTIDE SEQUENCE [LARGE SCALE GENOMIC DNA]</scope>
    <source>
        <strain evidence="18 19">DSM 19377</strain>
    </source>
</reference>
<comment type="caution">
    <text evidence="18">The sequence shown here is derived from an EMBL/GenBank/DDBJ whole genome shotgun (WGS) entry which is preliminary data.</text>
</comment>
<feature type="signal peptide" evidence="16">
    <location>
        <begin position="1"/>
        <end position="36"/>
    </location>
</feature>
<keyword evidence="8" id="KW-0378">Hydrolase</keyword>
<evidence type="ECO:0000256" key="4">
    <source>
        <dbReference type="ARBA" id="ARBA00012448"/>
    </source>
</evidence>
<sequence>MKGLNLKKRLRQSAVFCLIFFLTIAAIIQSPKSASADTNTDDLNVKAKSAILVDADTGQILYNKKSDEMLPPASMTKMMTEYLTMKAIHSGKISWDTKVNISDYVYTISQNREFSNVPLRKDYQYTVKDLYEAMAIYSANGATIALAEKIGGSEKNFVKLMNKTAKKLGMKNAKYINSSGLSNKDLGKFASVGGPNDSNLLSARAIAKLAYNIVNDYPDALKIASTPIKMFTAGVDNPIKMVNWNWMLPGFGANMHQYTYEGVDGLKTGHTDLAGYCFTGTAERNGHRLITVVMGTDSEGDRFNETRKLLDYGFNQFSFKTVMDKGQTVKGHKTLPVTKGKEDKVKIAVKDSLKLALKNGEEKGYKPVLHLDKSKLNEDGKLEAPVKKGEKVGYVTLSSKNGKGYSYLNGQDVKVPVVTTEGVDKANWFILSMRATGHFISGVFSSAADMVKGWF</sequence>
<keyword evidence="7 16" id="KW-0732">Signal</keyword>
<keyword evidence="5 18" id="KW-0121">Carboxypeptidase</keyword>
<dbReference type="GO" id="GO:0006508">
    <property type="term" value="P:proteolysis"/>
    <property type="evidence" value="ECO:0007669"/>
    <property type="project" value="UniProtKB-KW"/>
</dbReference>
<keyword evidence="11" id="KW-0961">Cell wall biogenesis/degradation</keyword>
<evidence type="ECO:0000256" key="11">
    <source>
        <dbReference type="ARBA" id="ARBA00023316"/>
    </source>
</evidence>
<dbReference type="EMBL" id="SLXK01000037">
    <property type="protein sequence ID" value="TCP22143.1"/>
    <property type="molecule type" value="Genomic_DNA"/>
</dbReference>
<dbReference type="InterPro" id="IPR012338">
    <property type="entry name" value="Beta-lactam/transpept-like"/>
</dbReference>
<dbReference type="PANTHER" id="PTHR21581">
    <property type="entry name" value="D-ALANYL-D-ALANINE CARBOXYPEPTIDASE"/>
    <property type="match status" value="1"/>
</dbReference>
<dbReference type="GO" id="GO:0008360">
    <property type="term" value="P:regulation of cell shape"/>
    <property type="evidence" value="ECO:0007669"/>
    <property type="project" value="UniProtKB-KW"/>
</dbReference>
<dbReference type="PRINTS" id="PR00725">
    <property type="entry name" value="DADACBPTASE1"/>
</dbReference>
<evidence type="ECO:0000256" key="16">
    <source>
        <dbReference type="SAM" id="SignalP"/>
    </source>
</evidence>
<evidence type="ECO:0000313" key="19">
    <source>
        <dbReference type="Proteomes" id="UP000295416"/>
    </source>
</evidence>
<evidence type="ECO:0000256" key="6">
    <source>
        <dbReference type="ARBA" id="ARBA00022670"/>
    </source>
</evidence>
<feature type="active site" description="Acyl-ester intermediate" evidence="13">
    <location>
        <position position="74"/>
    </location>
</feature>
<evidence type="ECO:0000259" key="17">
    <source>
        <dbReference type="SMART" id="SM00936"/>
    </source>
</evidence>
<dbReference type="Pfam" id="PF00768">
    <property type="entry name" value="Peptidase_S11"/>
    <property type="match status" value="1"/>
</dbReference>
<dbReference type="GO" id="GO:0009252">
    <property type="term" value="P:peptidoglycan biosynthetic process"/>
    <property type="evidence" value="ECO:0007669"/>
    <property type="project" value="UniProtKB-UniPathway"/>
</dbReference>
<proteinExistence type="inferred from homology"/>
<feature type="active site" evidence="13">
    <location>
        <position position="138"/>
    </location>
</feature>
<comment type="similarity">
    <text evidence="3 15">Belongs to the peptidase S11 family.</text>
</comment>
<dbReference type="InterPro" id="IPR012907">
    <property type="entry name" value="Peptidase_S11_C"/>
</dbReference>
<dbReference type="PANTHER" id="PTHR21581:SF11">
    <property type="entry name" value="D-ALANYL-D-ALANINE CARBOXYPEPTIDASE DACA"/>
    <property type="match status" value="1"/>
</dbReference>
<protein>
    <recommendedName>
        <fullName evidence="4">serine-type D-Ala-D-Ala carboxypeptidase</fullName>
        <ecNumber evidence="4">3.4.16.4</ecNumber>
    </recommendedName>
</protein>
<evidence type="ECO:0000313" key="18">
    <source>
        <dbReference type="EMBL" id="TCP22143.1"/>
    </source>
</evidence>
<evidence type="ECO:0000256" key="7">
    <source>
        <dbReference type="ARBA" id="ARBA00022729"/>
    </source>
</evidence>
<dbReference type="Proteomes" id="UP000295416">
    <property type="component" value="Unassembled WGS sequence"/>
</dbReference>
<evidence type="ECO:0000256" key="10">
    <source>
        <dbReference type="ARBA" id="ARBA00022984"/>
    </source>
</evidence>
<dbReference type="Gene3D" id="2.60.410.10">
    <property type="entry name" value="D-Ala-D-Ala carboxypeptidase, C-terminal domain"/>
    <property type="match status" value="1"/>
</dbReference>
<evidence type="ECO:0000256" key="2">
    <source>
        <dbReference type="ARBA" id="ARBA00004752"/>
    </source>
</evidence>
<dbReference type="AlphaFoldDB" id="A0A4R2NKM0"/>
<dbReference type="SMART" id="SM00936">
    <property type="entry name" value="PBP5_C"/>
    <property type="match status" value="1"/>
</dbReference>
<evidence type="ECO:0000256" key="9">
    <source>
        <dbReference type="ARBA" id="ARBA00022960"/>
    </source>
</evidence>
<comment type="catalytic activity">
    <reaction evidence="12">
        <text>Preferential cleavage: (Ac)2-L-Lys-D-Ala-|-D-Ala. Also transpeptidation of peptidyl-alanyl moieties that are N-acyl substituents of D-alanine.</text>
        <dbReference type="EC" id="3.4.16.4"/>
    </reaction>
</comment>
<dbReference type="Gene3D" id="3.40.710.10">
    <property type="entry name" value="DD-peptidase/beta-lactamase superfamily"/>
    <property type="match status" value="1"/>
</dbReference>
<keyword evidence="10" id="KW-0573">Peptidoglycan synthesis</keyword>
<evidence type="ECO:0000256" key="15">
    <source>
        <dbReference type="RuleBase" id="RU004016"/>
    </source>
</evidence>
<dbReference type="Pfam" id="PF07943">
    <property type="entry name" value="PBP5_C"/>
    <property type="match status" value="1"/>
</dbReference>
<dbReference type="EC" id="3.4.16.4" evidence="4"/>
<evidence type="ECO:0000256" key="3">
    <source>
        <dbReference type="ARBA" id="ARBA00007164"/>
    </source>
</evidence>
<evidence type="ECO:0000256" key="8">
    <source>
        <dbReference type="ARBA" id="ARBA00022801"/>
    </source>
</evidence>
<keyword evidence="6" id="KW-0645">Protease</keyword>
<accession>A0A4R2NKM0</accession>
<keyword evidence="19" id="KW-1185">Reference proteome</keyword>
<dbReference type="InterPro" id="IPR015956">
    <property type="entry name" value="Peniciliin-bd_prot_C_sf"/>
</dbReference>
<dbReference type="GO" id="GO:0071555">
    <property type="term" value="P:cell wall organization"/>
    <property type="evidence" value="ECO:0007669"/>
    <property type="project" value="UniProtKB-KW"/>
</dbReference>
<gene>
    <name evidence="18" type="ORF">EV207_13734</name>
</gene>
<evidence type="ECO:0000256" key="14">
    <source>
        <dbReference type="PIRSR" id="PIRSR618044-2"/>
    </source>
</evidence>
<feature type="active site" description="Proton acceptor" evidence="13">
    <location>
        <position position="77"/>
    </location>
</feature>
<evidence type="ECO:0000256" key="5">
    <source>
        <dbReference type="ARBA" id="ARBA00022645"/>
    </source>
</evidence>
<dbReference type="SUPFAM" id="SSF69189">
    <property type="entry name" value="Penicillin-binding protein associated domain"/>
    <property type="match status" value="1"/>
</dbReference>
<dbReference type="GO" id="GO:0009002">
    <property type="term" value="F:serine-type D-Ala-D-Ala carboxypeptidase activity"/>
    <property type="evidence" value="ECO:0007669"/>
    <property type="project" value="UniProtKB-EC"/>
</dbReference>
<dbReference type="SUPFAM" id="SSF56601">
    <property type="entry name" value="beta-lactamase/transpeptidase-like"/>
    <property type="match status" value="1"/>
</dbReference>
<keyword evidence="9" id="KW-0133">Cell shape</keyword>
<feature type="binding site" evidence="14">
    <location>
        <position position="267"/>
    </location>
    <ligand>
        <name>substrate</name>
    </ligand>
</feature>
<name>A0A4R2NKM0_9BACL</name>
<dbReference type="UniPathway" id="UPA00219"/>
<dbReference type="InterPro" id="IPR018044">
    <property type="entry name" value="Peptidase_S11"/>
</dbReference>